<evidence type="ECO:0000313" key="2">
    <source>
        <dbReference type="EMBL" id="SOD80110.1"/>
    </source>
</evidence>
<accession>A0A286FA88</accession>
<dbReference type="Proteomes" id="UP000219452">
    <property type="component" value="Unassembled WGS sequence"/>
</dbReference>
<dbReference type="PANTHER" id="PTHR31435:SF10">
    <property type="entry name" value="BSR4717 PROTEIN"/>
    <property type="match status" value="1"/>
</dbReference>
<protein>
    <recommendedName>
        <fullName evidence="1">N-acetyltransferase domain-containing protein</fullName>
    </recommendedName>
</protein>
<feature type="domain" description="N-acetyltransferase" evidence="1">
    <location>
        <begin position="15"/>
        <end position="101"/>
    </location>
</feature>
<evidence type="ECO:0000259" key="1">
    <source>
        <dbReference type="PROSITE" id="PS51729"/>
    </source>
</evidence>
<dbReference type="PROSITE" id="PS51729">
    <property type="entry name" value="GNAT_YJDJ"/>
    <property type="match status" value="1"/>
</dbReference>
<dbReference type="CDD" id="cd04301">
    <property type="entry name" value="NAT_SF"/>
    <property type="match status" value="1"/>
</dbReference>
<dbReference type="SUPFAM" id="SSF55729">
    <property type="entry name" value="Acyl-CoA N-acyltransferases (Nat)"/>
    <property type="match status" value="1"/>
</dbReference>
<gene>
    <name evidence="2" type="ORF">SAMN06269250_1238</name>
</gene>
<dbReference type="InterPro" id="IPR031165">
    <property type="entry name" value="GNAT_YJDJ"/>
</dbReference>
<name>A0A286FA88_9BACT</name>
<dbReference type="Gene3D" id="3.40.630.30">
    <property type="match status" value="1"/>
</dbReference>
<evidence type="ECO:0000313" key="3">
    <source>
        <dbReference type="Proteomes" id="UP000219452"/>
    </source>
</evidence>
<dbReference type="InterPro" id="IPR016181">
    <property type="entry name" value="Acyl_CoA_acyltransferase"/>
</dbReference>
<sequence length="109" mass="12545">MVNKRMNNMNENHMKNNKHRQQFELETDGKLSIVAYQQVDDETLALTHTEVDPSLEGHGVGSKLVEEVLQYAEQNDLKIVPLCPFVDAYLKRHPAWNRVVSTAYNTSDF</sequence>
<organism evidence="2 3">
    <name type="scientific">Spirosoma fluviale</name>
    <dbReference type="NCBI Taxonomy" id="1597977"/>
    <lineage>
        <taxon>Bacteria</taxon>
        <taxon>Pseudomonadati</taxon>
        <taxon>Bacteroidota</taxon>
        <taxon>Cytophagia</taxon>
        <taxon>Cytophagales</taxon>
        <taxon>Cytophagaceae</taxon>
        <taxon>Spirosoma</taxon>
    </lineage>
</organism>
<dbReference type="AlphaFoldDB" id="A0A286FA88"/>
<dbReference type="EMBL" id="OCNH01000001">
    <property type="protein sequence ID" value="SOD80110.1"/>
    <property type="molecule type" value="Genomic_DNA"/>
</dbReference>
<reference evidence="3" key="1">
    <citation type="submission" date="2017-09" db="EMBL/GenBank/DDBJ databases">
        <authorList>
            <person name="Varghese N."/>
            <person name="Submissions S."/>
        </authorList>
    </citation>
    <scope>NUCLEOTIDE SEQUENCE [LARGE SCALE GENOMIC DNA]</scope>
    <source>
        <strain evidence="3">DSM 29961</strain>
    </source>
</reference>
<proteinExistence type="predicted"/>
<dbReference type="Pfam" id="PF14542">
    <property type="entry name" value="Acetyltransf_CG"/>
    <property type="match status" value="1"/>
</dbReference>
<keyword evidence="3" id="KW-1185">Reference proteome</keyword>
<dbReference type="PANTHER" id="PTHR31435">
    <property type="entry name" value="PROTEIN NATD1"/>
    <property type="match status" value="1"/>
</dbReference>
<dbReference type="InterPro" id="IPR045057">
    <property type="entry name" value="Gcn5-rel_NAT"/>
</dbReference>